<reference evidence="1 2" key="1">
    <citation type="submission" date="2017-10" db="EMBL/GenBank/DDBJ databases">
        <title>Genome announcement of Methylocella silvestris TVC from permafrost.</title>
        <authorList>
            <person name="Wang J."/>
            <person name="Geng K."/>
            <person name="Ul-Haque F."/>
            <person name="Crombie A.T."/>
            <person name="Street L.E."/>
            <person name="Wookey P.A."/>
            <person name="Murrell J.C."/>
            <person name="Pratscher J."/>
        </authorList>
    </citation>
    <scope>NUCLEOTIDE SEQUENCE [LARGE SCALE GENOMIC DNA]</scope>
    <source>
        <strain evidence="1 2">TVC</strain>
    </source>
</reference>
<proteinExistence type="predicted"/>
<accession>A0A2J7TCF6</accession>
<gene>
    <name evidence="1" type="ORF">CR492_18630</name>
</gene>
<dbReference type="EMBL" id="PDZR01000032">
    <property type="protein sequence ID" value="PNG24439.1"/>
    <property type="molecule type" value="Genomic_DNA"/>
</dbReference>
<dbReference type="AlphaFoldDB" id="A0A2J7TCF6"/>
<organism evidence="1 2">
    <name type="scientific">Methylocella silvestris</name>
    <dbReference type="NCBI Taxonomy" id="199596"/>
    <lineage>
        <taxon>Bacteria</taxon>
        <taxon>Pseudomonadati</taxon>
        <taxon>Pseudomonadota</taxon>
        <taxon>Alphaproteobacteria</taxon>
        <taxon>Hyphomicrobiales</taxon>
        <taxon>Beijerinckiaceae</taxon>
        <taxon>Methylocella</taxon>
    </lineage>
</organism>
<sequence length="93" mass="10220">MNDRGIPLASQMESMRNVFDVDVAAFDSARTDLSEQFAIALFHPPHQRCGGDPGKVPLDYSRQPLAKTSCQADAILDAAAIMPRSRQCMPKRS</sequence>
<evidence type="ECO:0000313" key="1">
    <source>
        <dbReference type="EMBL" id="PNG24439.1"/>
    </source>
</evidence>
<name>A0A2J7TCF6_METSI</name>
<dbReference type="Proteomes" id="UP000236286">
    <property type="component" value="Unassembled WGS sequence"/>
</dbReference>
<comment type="caution">
    <text evidence="1">The sequence shown here is derived from an EMBL/GenBank/DDBJ whole genome shotgun (WGS) entry which is preliminary data.</text>
</comment>
<evidence type="ECO:0000313" key="2">
    <source>
        <dbReference type="Proteomes" id="UP000236286"/>
    </source>
</evidence>
<protein>
    <submittedName>
        <fullName evidence="1">Uncharacterized protein</fullName>
    </submittedName>
</protein>